<evidence type="ECO:0000313" key="9">
    <source>
        <dbReference type="Proteomes" id="UP001332192"/>
    </source>
</evidence>
<evidence type="ECO:0000256" key="2">
    <source>
        <dbReference type="ARBA" id="ARBA00009142"/>
    </source>
</evidence>
<evidence type="ECO:0000313" key="8">
    <source>
        <dbReference type="EMBL" id="WRP17217.1"/>
    </source>
</evidence>
<name>A0ABZ1BWN7_9FIRM</name>
<gene>
    <name evidence="8" type="ORF">U7230_14215</name>
</gene>
<feature type="transmembrane region" description="Helical" evidence="6">
    <location>
        <begin position="245"/>
        <end position="266"/>
    </location>
</feature>
<keyword evidence="3 6" id="KW-0812">Transmembrane</keyword>
<feature type="transmembrane region" description="Helical" evidence="6">
    <location>
        <begin position="272"/>
        <end position="292"/>
    </location>
</feature>
<sequence>MGRLLFLALVGLIAQLVDGSMGMAYGVSSASLLTLAGIAPAVVSATVHVAELVTTALSGLAHWRVGNVRWRLVGAIALPGMVGAFLGATALSHVPGHLARPYVSVLLLSLGAYILVRCVRDARGQGPGQASLPAAGGSRPGARPGRPWLLALIGGVAGFADAVGGGGWGPVATPLLLARKEAAPRQVIGSVDTAEFLVTAAASAGFLAARGTQAVQPAWVLALMAGGAVAAPLAAYIVSRMPQRLLAAAVGGMVVLVNLPVVLQAAGLPERLRPLVVVPAGLLGVASLLLALGSRPRRPVRALPARPAQPPQAWQQPPAERVVWERSGR</sequence>
<accession>A0ABZ1BWN7</accession>
<evidence type="ECO:0000256" key="7">
    <source>
        <dbReference type="SAM" id="MobiDB-lite"/>
    </source>
</evidence>
<evidence type="ECO:0000256" key="4">
    <source>
        <dbReference type="ARBA" id="ARBA00022989"/>
    </source>
</evidence>
<keyword evidence="6" id="KW-1003">Cell membrane</keyword>
<keyword evidence="4 6" id="KW-1133">Transmembrane helix</keyword>
<dbReference type="RefSeq" id="WP_324716489.1">
    <property type="nucleotide sequence ID" value="NZ_CP141615.1"/>
</dbReference>
<keyword evidence="5 6" id="KW-0472">Membrane</keyword>
<comment type="subcellular location">
    <subcellularLocation>
        <location evidence="6">Cell membrane</location>
        <topology evidence="6">Multi-pass membrane protein</topology>
    </subcellularLocation>
    <subcellularLocation>
        <location evidence="1">Membrane</location>
        <topology evidence="1">Multi-pass membrane protein</topology>
    </subcellularLocation>
</comment>
<protein>
    <recommendedName>
        <fullName evidence="6">Probable membrane transporter protein</fullName>
    </recommendedName>
</protein>
<comment type="similarity">
    <text evidence="2 6">Belongs to the 4-toluene sulfonate uptake permease (TSUP) (TC 2.A.102) family.</text>
</comment>
<feature type="region of interest" description="Disordered" evidence="7">
    <location>
        <begin position="301"/>
        <end position="329"/>
    </location>
</feature>
<evidence type="ECO:0000256" key="6">
    <source>
        <dbReference type="RuleBase" id="RU363041"/>
    </source>
</evidence>
<keyword evidence="9" id="KW-1185">Reference proteome</keyword>
<reference evidence="8 9" key="1">
    <citation type="journal article" date="2024" name="Front. Microbiol.">
        <title>Novel thermophilic genera Geochorda gen. nov. and Carboxydochorda gen. nov. from the deep terrestrial subsurface reveal the ecophysiological diversity in the class Limnochordia.</title>
        <authorList>
            <person name="Karnachuk O.V."/>
            <person name="Lukina A.P."/>
            <person name="Avakyan M.R."/>
            <person name="Kadnikov V.V."/>
            <person name="Begmatov S."/>
            <person name="Beletsky A.V."/>
            <person name="Vlasova K.G."/>
            <person name="Novikov A.A."/>
            <person name="Shcherbakova V.A."/>
            <person name="Mardanov A.V."/>
            <person name="Ravin N.V."/>
        </authorList>
    </citation>
    <scope>NUCLEOTIDE SEQUENCE [LARGE SCALE GENOMIC DNA]</scope>
    <source>
        <strain evidence="8 9">L945</strain>
    </source>
</reference>
<dbReference type="InterPro" id="IPR051598">
    <property type="entry name" value="TSUP/Inactive_protease-like"/>
</dbReference>
<feature type="transmembrane region" description="Helical" evidence="6">
    <location>
        <begin position="98"/>
        <end position="116"/>
    </location>
</feature>
<evidence type="ECO:0000256" key="5">
    <source>
        <dbReference type="ARBA" id="ARBA00023136"/>
    </source>
</evidence>
<feature type="compositionally biased region" description="Low complexity" evidence="7">
    <location>
        <begin position="301"/>
        <end position="319"/>
    </location>
</feature>
<feature type="transmembrane region" description="Helical" evidence="6">
    <location>
        <begin position="72"/>
        <end position="92"/>
    </location>
</feature>
<dbReference type="PANTHER" id="PTHR43701">
    <property type="entry name" value="MEMBRANE TRANSPORTER PROTEIN MJ0441-RELATED"/>
    <property type="match status" value="1"/>
</dbReference>
<feature type="transmembrane region" description="Helical" evidence="6">
    <location>
        <begin position="218"/>
        <end position="238"/>
    </location>
</feature>
<dbReference type="Proteomes" id="UP001332192">
    <property type="component" value="Chromosome"/>
</dbReference>
<proteinExistence type="inferred from homology"/>
<dbReference type="PANTHER" id="PTHR43701:SF12">
    <property type="entry name" value="MEMBRANE TRANSPORTER PROTEIN YTNM-RELATED"/>
    <property type="match status" value="1"/>
</dbReference>
<feature type="transmembrane region" description="Helical" evidence="6">
    <location>
        <begin position="35"/>
        <end position="60"/>
    </location>
</feature>
<feature type="transmembrane region" description="Helical" evidence="6">
    <location>
        <begin position="148"/>
        <end position="168"/>
    </location>
</feature>
<dbReference type="InterPro" id="IPR002781">
    <property type="entry name" value="TM_pro_TauE-like"/>
</dbReference>
<dbReference type="EMBL" id="CP141615">
    <property type="protein sequence ID" value="WRP17217.1"/>
    <property type="molecule type" value="Genomic_DNA"/>
</dbReference>
<evidence type="ECO:0000256" key="3">
    <source>
        <dbReference type="ARBA" id="ARBA00022692"/>
    </source>
</evidence>
<evidence type="ECO:0000256" key="1">
    <source>
        <dbReference type="ARBA" id="ARBA00004141"/>
    </source>
</evidence>
<organism evidence="8 9">
    <name type="scientific">Carboxydichorda subterranea</name>
    <dbReference type="NCBI Taxonomy" id="3109565"/>
    <lineage>
        <taxon>Bacteria</taxon>
        <taxon>Bacillati</taxon>
        <taxon>Bacillota</taxon>
        <taxon>Limnochordia</taxon>
        <taxon>Limnochordales</taxon>
        <taxon>Geochordaceae</taxon>
        <taxon>Carboxydichorda</taxon>
    </lineage>
</organism>
<dbReference type="Pfam" id="PF01925">
    <property type="entry name" value="TauE"/>
    <property type="match status" value="1"/>
</dbReference>